<dbReference type="Proteomes" id="UP000012589">
    <property type="component" value="Unassembled WGS sequence"/>
</dbReference>
<feature type="transmembrane region" description="Helical" evidence="1">
    <location>
        <begin position="37"/>
        <end position="55"/>
    </location>
</feature>
<dbReference type="STRING" id="1235802.C823_02068"/>
<dbReference type="HOGENOM" id="CLU_1545312_0_0_9"/>
<keyword evidence="1" id="KW-1133">Transmembrane helix</keyword>
<feature type="transmembrane region" description="Helical" evidence="1">
    <location>
        <begin position="90"/>
        <end position="112"/>
    </location>
</feature>
<proteinExistence type="predicted"/>
<evidence type="ECO:0000256" key="1">
    <source>
        <dbReference type="SAM" id="Phobius"/>
    </source>
</evidence>
<evidence type="ECO:0000313" key="2">
    <source>
        <dbReference type="EMBL" id="EMZ27927.1"/>
    </source>
</evidence>
<dbReference type="AlphaFoldDB" id="N2AET1"/>
<comment type="caution">
    <text evidence="2">The sequence shown here is derived from an EMBL/GenBank/DDBJ whole genome shotgun (WGS) entry which is preliminary data.</text>
</comment>
<reference evidence="2 3" key="1">
    <citation type="journal article" date="2014" name="Genome Announc.">
        <title>Draft genome sequences of the altered schaedler flora, a defined bacterial community from gnotobiotic mice.</title>
        <authorList>
            <person name="Wannemuehler M.J."/>
            <person name="Overstreet A.M."/>
            <person name="Ward D.V."/>
            <person name="Phillips G.J."/>
        </authorList>
    </citation>
    <scope>NUCLEOTIDE SEQUENCE [LARGE SCALE GENOMIC DNA]</scope>
    <source>
        <strain evidence="2 3">ASF492</strain>
    </source>
</reference>
<evidence type="ECO:0000313" key="3">
    <source>
        <dbReference type="Proteomes" id="UP000012589"/>
    </source>
</evidence>
<accession>N2AET1</accession>
<keyword evidence="1" id="KW-0472">Membrane</keyword>
<dbReference type="EMBL" id="AQFT01000066">
    <property type="protein sequence ID" value="EMZ27927.1"/>
    <property type="molecule type" value="Genomic_DNA"/>
</dbReference>
<protein>
    <submittedName>
        <fullName evidence="2">Uncharacterized protein</fullName>
    </submittedName>
</protein>
<dbReference type="eggNOG" id="COG3290">
    <property type="taxonomic scope" value="Bacteria"/>
</dbReference>
<organism evidence="2 3">
    <name type="scientific">Eubacterium plexicaudatum ASF492</name>
    <dbReference type="NCBI Taxonomy" id="1235802"/>
    <lineage>
        <taxon>Bacteria</taxon>
        <taxon>Bacillati</taxon>
        <taxon>Bacillota</taxon>
        <taxon>Clostridia</taxon>
        <taxon>Eubacteriales</taxon>
        <taxon>Eubacteriaceae</taxon>
        <taxon>Eubacterium</taxon>
    </lineage>
</organism>
<feature type="transmembrane region" description="Helical" evidence="1">
    <location>
        <begin position="124"/>
        <end position="145"/>
    </location>
</feature>
<feature type="transmembrane region" description="Helical" evidence="1">
    <location>
        <begin position="61"/>
        <end position="78"/>
    </location>
</feature>
<keyword evidence="3" id="KW-1185">Reference proteome</keyword>
<dbReference type="PATRIC" id="fig|1235802.3.peg.2199"/>
<keyword evidence="1" id="KW-0812">Transmembrane</keyword>
<sequence length="173" mass="20061">MKAELLNTPGYYYAIAYCLSAFLVTCIYRDKSRGRRGMALGVPVLIFLMLFMCLTDGVRRSLFVPSMLVIIFLVLWYVHKSCEIGMTQTGYFGGKILINAEFAASFCWQVYYNYAQSIPEEYLGLWRWGGMALIYGVIFSILYVIEHYLQKNLDELQITGRELLATLLYWTMR</sequence>
<name>N2AET1_9FIRM</name>
<feature type="transmembrane region" description="Helical" evidence="1">
    <location>
        <begin position="12"/>
        <end position="28"/>
    </location>
</feature>
<gene>
    <name evidence="2" type="ORF">C823_02068</name>
</gene>